<dbReference type="InterPro" id="IPR027392">
    <property type="entry name" value="TF_Znf"/>
</dbReference>
<gene>
    <name evidence="2" type="ORF">KME25_07465</name>
</gene>
<dbReference type="Pfam" id="PF13453">
    <property type="entry name" value="Zn_ribbon_TFIIB"/>
    <property type="match status" value="2"/>
</dbReference>
<dbReference type="EMBL" id="JAHHIF010000007">
    <property type="protein sequence ID" value="MBW4544263.1"/>
    <property type="molecule type" value="Genomic_DNA"/>
</dbReference>
<name>A0A951PIH1_9CYAN</name>
<dbReference type="AlphaFoldDB" id="A0A951PIH1"/>
<sequence length="132" mass="15039">MNPTTCPKCGGSLEQVICAGIEVDRCLYCKGIWFDSLEAEKLKAVKGSEHFLDIGDPATGSQLDKITEDINCPRCNARMTRMVDIDQHCIWYEKCPACNGVWFDAGEFKNFKHNFNREGILNQAWNVFRRKS</sequence>
<reference evidence="2" key="2">
    <citation type="journal article" date="2022" name="Microbiol. Resour. Announc.">
        <title>Metagenome Sequencing to Explore Phylogenomics of Terrestrial Cyanobacteria.</title>
        <authorList>
            <person name="Ward R.D."/>
            <person name="Stajich J.E."/>
            <person name="Johansen J.R."/>
            <person name="Huntemann M."/>
            <person name="Clum A."/>
            <person name="Foster B."/>
            <person name="Foster B."/>
            <person name="Roux S."/>
            <person name="Palaniappan K."/>
            <person name="Varghese N."/>
            <person name="Mukherjee S."/>
            <person name="Reddy T.B.K."/>
            <person name="Daum C."/>
            <person name="Copeland A."/>
            <person name="Chen I.A."/>
            <person name="Ivanova N.N."/>
            <person name="Kyrpides N.C."/>
            <person name="Shapiro N."/>
            <person name="Eloe-Fadrosh E.A."/>
            <person name="Pietrasiak N."/>
        </authorList>
    </citation>
    <scope>NUCLEOTIDE SEQUENCE</scope>
    <source>
        <strain evidence="2">CPER-KK1</strain>
    </source>
</reference>
<organism evidence="2 3">
    <name type="scientific">Symplocastrum torsivum CPER-KK1</name>
    <dbReference type="NCBI Taxonomy" id="450513"/>
    <lineage>
        <taxon>Bacteria</taxon>
        <taxon>Bacillati</taxon>
        <taxon>Cyanobacteriota</taxon>
        <taxon>Cyanophyceae</taxon>
        <taxon>Oscillatoriophycideae</taxon>
        <taxon>Oscillatoriales</taxon>
        <taxon>Microcoleaceae</taxon>
        <taxon>Symplocastrum</taxon>
    </lineage>
</organism>
<dbReference type="Proteomes" id="UP000753908">
    <property type="component" value="Unassembled WGS sequence"/>
</dbReference>
<accession>A0A951PIH1</accession>
<evidence type="ECO:0000313" key="2">
    <source>
        <dbReference type="EMBL" id="MBW4544263.1"/>
    </source>
</evidence>
<comment type="caution">
    <text evidence="2">The sequence shown here is derived from an EMBL/GenBank/DDBJ whole genome shotgun (WGS) entry which is preliminary data.</text>
</comment>
<feature type="domain" description="Transcription factor zinc-finger" evidence="1">
    <location>
        <begin position="71"/>
        <end position="109"/>
    </location>
</feature>
<proteinExistence type="predicted"/>
<reference evidence="2" key="1">
    <citation type="submission" date="2021-05" db="EMBL/GenBank/DDBJ databases">
        <authorList>
            <person name="Pietrasiak N."/>
            <person name="Ward R."/>
            <person name="Stajich J.E."/>
            <person name="Kurbessoian T."/>
        </authorList>
    </citation>
    <scope>NUCLEOTIDE SEQUENCE</scope>
    <source>
        <strain evidence="2">CPER-KK1</strain>
    </source>
</reference>
<protein>
    <submittedName>
        <fullName evidence="2">Zf-TFIIB domain-containing protein</fullName>
    </submittedName>
</protein>
<evidence type="ECO:0000259" key="1">
    <source>
        <dbReference type="Pfam" id="PF13453"/>
    </source>
</evidence>
<evidence type="ECO:0000313" key="3">
    <source>
        <dbReference type="Proteomes" id="UP000753908"/>
    </source>
</evidence>
<feature type="domain" description="Transcription factor zinc-finger" evidence="1">
    <location>
        <begin position="5"/>
        <end position="44"/>
    </location>
</feature>